<proteinExistence type="predicted"/>
<keyword evidence="3" id="KW-1185">Reference proteome</keyword>
<organism evidence="2 3">
    <name type="scientific">Kutzneria buriramensis</name>
    <dbReference type="NCBI Taxonomy" id="1045776"/>
    <lineage>
        <taxon>Bacteria</taxon>
        <taxon>Bacillati</taxon>
        <taxon>Actinomycetota</taxon>
        <taxon>Actinomycetes</taxon>
        <taxon>Pseudonocardiales</taxon>
        <taxon>Pseudonocardiaceae</taxon>
        <taxon>Kutzneria</taxon>
    </lineage>
</organism>
<dbReference type="SUPFAM" id="SSF53474">
    <property type="entry name" value="alpha/beta-Hydrolases"/>
    <property type="match status" value="1"/>
</dbReference>
<evidence type="ECO:0000313" key="2">
    <source>
        <dbReference type="EMBL" id="REH35717.1"/>
    </source>
</evidence>
<accession>A0A3E0GZW9</accession>
<protein>
    <submittedName>
        <fullName evidence="2">PGAP1-like protein</fullName>
    </submittedName>
</protein>
<sequence>MRLLFDAASGVVGLVSRTHRAIAPPALPDFSGFVYGCVNAGVTIAGAVADLALTATGIGQHYRPLQATMTGRRVGAALNGAIGDSLTGRYAALATPMRLRHKGIDLPTTALAERWPDPSRHVIVMIHGLAENEEWWQGGDADDRTDFGRCLTEDLGASVLYVRYNSGRQVTDNGRELAELLADVFDHWPVPVERLSLVGHSMGGLVARSAVRHADAGDSAWVAALGEVICLGTPHRGSPVERTAEFVGRTLGSFHQSAPLATLFTLRSAGIKDLRHGLLHDPGTTSPGRQLFVAATLARDPGSWPGRVFGDLLVTPASATDPAQQADRHTFGGIGHAALLRHSRVYAELRRWLSD</sequence>
<dbReference type="AlphaFoldDB" id="A0A3E0GZW9"/>
<dbReference type="PANTHER" id="PTHR37946:SF1">
    <property type="entry name" value="SLL1969 PROTEIN"/>
    <property type="match status" value="1"/>
</dbReference>
<gene>
    <name evidence="2" type="ORF">BCF44_117105</name>
</gene>
<dbReference type="InterPro" id="IPR029058">
    <property type="entry name" value="AB_hydrolase_fold"/>
</dbReference>
<evidence type="ECO:0000259" key="1">
    <source>
        <dbReference type="Pfam" id="PF05057"/>
    </source>
</evidence>
<dbReference type="EMBL" id="QUNO01000017">
    <property type="protein sequence ID" value="REH35717.1"/>
    <property type="molecule type" value="Genomic_DNA"/>
</dbReference>
<feature type="domain" description="DUF676" evidence="1">
    <location>
        <begin position="120"/>
        <end position="242"/>
    </location>
</feature>
<dbReference type="InterPro" id="IPR007751">
    <property type="entry name" value="DUF676_lipase-like"/>
</dbReference>
<dbReference type="Pfam" id="PF05057">
    <property type="entry name" value="DUF676"/>
    <property type="match status" value="1"/>
</dbReference>
<evidence type="ECO:0000313" key="3">
    <source>
        <dbReference type="Proteomes" id="UP000256269"/>
    </source>
</evidence>
<dbReference type="Proteomes" id="UP000256269">
    <property type="component" value="Unassembled WGS sequence"/>
</dbReference>
<dbReference type="Gene3D" id="3.40.50.1820">
    <property type="entry name" value="alpha/beta hydrolase"/>
    <property type="match status" value="1"/>
</dbReference>
<name>A0A3E0GZW9_9PSEU</name>
<comment type="caution">
    <text evidence="2">The sequence shown here is derived from an EMBL/GenBank/DDBJ whole genome shotgun (WGS) entry which is preliminary data.</text>
</comment>
<reference evidence="2 3" key="1">
    <citation type="submission" date="2018-08" db="EMBL/GenBank/DDBJ databases">
        <title>Genomic Encyclopedia of Archaeal and Bacterial Type Strains, Phase II (KMG-II): from individual species to whole genera.</title>
        <authorList>
            <person name="Goeker M."/>
        </authorList>
    </citation>
    <scope>NUCLEOTIDE SEQUENCE [LARGE SCALE GENOMIC DNA]</scope>
    <source>
        <strain evidence="2 3">DSM 45791</strain>
    </source>
</reference>
<dbReference type="PANTHER" id="PTHR37946">
    <property type="entry name" value="SLL1969 PROTEIN"/>
    <property type="match status" value="1"/>
</dbReference>